<dbReference type="PANTHER" id="PTHR44167">
    <property type="entry name" value="OVARIAN-SPECIFIC SERINE/THREONINE-PROTEIN KINASE LOK-RELATED"/>
    <property type="match status" value="1"/>
</dbReference>
<dbReference type="SUPFAM" id="SSF50729">
    <property type="entry name" value="PH domain-like"/>
    <property type="match status" value="1"/>
</dbReference>
<dbReference type="InterPro" id="IPR011993">
    <property type="entry name" value="PH-like_dom_sf"/>
</dbReference>
<dbReference type="InterPro" id="IPR001849">
    <property type="entry name" value="PH_domain"/>
</dbReference>
<dbReference type="InterPro" id="IPR011992">
    <property type="entry name" value="EF-hand-dom_pair"/>
</dbReference>
<dbReference type="SUPFAM" id="SSF47473">
    <property type="entry name" value="EF-hand"/>
    <property type="match status" value="1"/>
</dbReference>
<dbReference type="PROSITE" id="PS00108">
    <property type="entry name" value="PROTEIN_KINASE_ST"/>
    <property type="match status" value="1"/>
</dbReference>
<evidence type="ECO:0000313" key="8">
    <source>
        <dbReference type="Proteomes" id="UP001295684"/>
    </source>
</evidence>
<dbReference type="GO" id="GO:0005524">
    <property type="term" value="F:ATP binding"/>
    <property type="evidence" value="ECO:0007669"/>
    <property type="project" value="UniProtKB-UniRule"/>
</dbReference>
<evidence type="ECO:0000256" key="3">
    <source>
        <dbReference type="ARBA" id="ARBA00022840"/>
    </source>
</evidence>
<evidence type="ECO:0000256" key="2">
    <source>
        <dbReference type="ARBA" id="ARBA00022741"/>
    </source>
</evidence>
<dbReference type="InterPro" id="IPR000719">
    <property type="entry name" value="Prot_kinase_dom"/>
</dbReference>
<dbReference type="SMART" id="SM00220">
    <property type="entry name" value="S_TKc"/>
    <property type="match status" value="1"/>
</dbReference>
<evidence type="ECO:0000259" key="5">
    <source>
        <dbReference type="PROSITE" id="PS50003"/>
    </source>
</evidence>
<feature type="domain" description="PH" evidence="5">
    <location>
        <begin position="340"/>
        <end position="441"/>
    </location>
</feature>
<dbReference type="GO" id="GO:0044773">
    <property type="term" value="P:mitotic DNA damage checkpoint signaling"/>
    <property type="evidence" value="ECO:0007669"/>
    <property type="project" value="TreeGrafter"/>
</dbReference>
<name>A0AAD1Y836_EUPCR</name>
<keyword evidence="8" id="KW-1185">Reference proteome</keyword>
<dbReference type="GO" id="GO:0004674">
    <property type="term" value="F:protein serine/threonine kinase activity"/>
    <property type="evidence" value="ECO:0007669"/>
    <property type="project" value="TreeGrafter"/>
</dbReference>
<protein>
    <submittedName>
        <fullName evidence="7">Uncharacterized protein</fullName>
    </submittedName>
</protein>
<dbReference type="PROSITE" id="PS00107">
    <property type="entry name" value="PROTEIN_KINASE_ATP"/>
    <property type="match status" value="1"/>
</dbReference>
<sequence length="712" mass="82122">MGNCGPSKEHIEEAKLEELRLIGFHKFTNNERRILKLLYHDMASGSPEDQFISRTSFFKLFDIPGVIGMRLYQFFASSGRGDFLYGMSKLARPEDNEFYEALFQIYDFNNKSSFGVSELVTFIRTYEKYGMIEKLKKKIKEAKSFNSCSKSCLLLKYTKKLDASLNHKPKLTRSNSGEICCQRQINYAQKSKCHFTACYYYDRPYFESEEVLEIAKHLFTNSGFDADKGLDFEGFTAFCKFNPEIVDPIKGALRYELWSERYVITKESSSEESDISDRKTSPDTYYSKASVLNMTQAVFAAKSGSSNKIINSNVFNTNKSVYITEESESGPIELYTSAISEVKKGFLMKVRGGCGDLIKRFYFLKNNILYYYGRSKQSSLVKKIPLGLIYVKDKIVQKFERDRMHFISLTSASNGQLRAEFAVETEEDRDKWYSVLSLACCNIEKCVDFQGVIGTGQFASVRKATSKNGQYEYAVKIISKADPENYDRDSMLKELRILEVINHPNIPKIYGVYEDIDRMYIFMENIETGSLFDKLKKKFFLDQEECFRITYDILKTLKYLNELKIMHRDIKPENILINADKEGNIKKSFLIDFGLSTFCDYKLNDPELQMCGTLGYVAPEVLYEEGYNAEVDMFSLGAMLFFIATGELPFDGPSDEITIDITMNNAMPRRSSIFDKLHKDLPDLLQSMLDKDPKQRISVEDCIRHPFFSEYL</sequence>
<dbReference type="Proteomes" id="UP001295684">
    <property type="component" value="Unassembled WGS sequence"/>
</dbReference>
<comment type="subunit">
    <text evidence="1">Monomer.</text>
</comment>
<dbReference type="EMBL" id="CAMPGE010028628">
    <property type="protein sequence ID" value="CAI2386140.1"/>
    <property type="molecule type" value="Genomic_DNA"/>
</dbReference>
<dbReference type="Pfam" id="PF00069">
    <property type="entry name" value="Pkinase"/>
    <property type="match status" value="1"/>
</dbReference>
<dbReference type="Pfam" id="PF00169">
    <property type="entry name" value="PH"/>
    <property type="match status" value="1"/>
</dbReference>
<feature type="domain" description="Protein kinase" evidence="6">
    <location>
        <begin position="447"/>
        <end position="708"/>
    </location>
</feature>
<evidence type="ECO:0000256" key="1">
    <source>
        <dbReference type="ARBA" id="ARBA00011245"/>
    </source>
</evidence>
<dbReference type="GO" id="GO:0005634">
    <property type="term" value="C:nucleus"/>
    <property type="evidence" value="ECO:0007669"/>
    <property type="project" value="TreeGrafter"/>
</dbReference>
<comment type="caution">
    <text evidence="7">The sequence shown here is derived from an EMBL/GenBank/DDBJ whole genome shotgun (WGS) entry which is preliminary data.</text>
</comment>
<keyword evidence="2 4" id="KW-0547">Nucleotide-binding</keyword>
<dbReference type="InterPro" id="IPR008271">
    <property type="entry name" value="Ser/Thr_kinase_AS"/>
</dbReference>
<reference evidence="7" key="1">
    <citation type="submission" date="2023-07" db="EMBL/GenBank/DDBJ databases">
        <authorList>
            <consortium name="AG Swart"/>
            <person name="Singh M."/>
            <person name="Singh A."/>
            <person name="Seah K."/>
            <person name="Emmerich C."/>
        </authorList>
    </citation>
    <scope>NUCLEOTIDE SEQUENCE</scope>
    <source>
        <strain evidence="7">DP1</strain>
    </source>
</reference>
<dbReference type="FunFam" id="1.10.510.10:FF:000571">
    <property type="entry name" value="Maternal embryonic leucine zipper kinase"/>
    <property type="match status" value="1"/>
</dbReference>
<proteinExistence type="predicted"/>
<dbReference type="PANTHER" id="PTHR44167:SF18">
    <property type="entry name" value="PROTEIN KINASE DOMAIN-CONTAINING PROTEIN"/>
    <property type="match status" value="1"/>
</dbReference>
<evidence type="ECO:0000313" key="7">
    <source>
        <dbReference type="EMBL" id="CAI2386140.1"/>
    </source>
</evidence>
<dbReference type="AlphaFoldDB" id="A0AAD1Y836"/>
<feature type="binding site" evidence="4">
    <location>
        <position position="476"/>
    </location>
    <ligand>
        <name>ATP</name>
        <dbReference type="ChEBI" id="CHEBI:30616"/>
    </ligand>
</feature>
<dbReference type="Gene3D" id="2.30.29.30">
    <property type="entry name" value="Pleckstrin-homology domain (PH domain)/Phosphotyrosine-binding domain (PTB)"/>
    <property type="match status" value="1"/>
</dbReference>
<dbReference type="InterPro" id="IPR011009">
    <property type="entry name" value="Kinase-like_dom_sf"/>
</dbReference>
<dbReference type="InterPro" id="IPR017441">
    <property type="entry name" value="Protein_kinase_ATP_BS"/>
</dbReference>
<dbReference type="CDD" id="cd00821">
    <property type="entry name" value="PH"/>
    <property type="match status" value="1"/>
</dbReference>
<keyword evidence="3 4" id="KW-0067">ATP-binding</keyword>
<dbReference type="PROSITE" id="PS50011">
    <property type="entry name" value="PROTEIN_KINASE_DOM"/>
    <property type="match status" value="1"/>
</dbReference>
<accession>A0AAD1Y836</accession>
<dbReference type="SUPFAM" id="SSF56112">
    <property type="entry name" value="Protein kinase-like (PK-like)"/>
    <property type="match status" value="1"/>
</dbReference>
<dbReference type="SMART" id="SM00233">
    <property type="entry name" value="PH"/>
    <property type="match status" value="1"/>
</dbReference>
<dbReference type="Gene3D" id="1.10.510.10">
    <property type="entry name" value="Transferase(Phosphotransferase) domain 1"/>
    <property type="match status" value="1"/>
</dbReference>
<dbReference type="GO" id="GO:0005737">
    <property type="term" value="C:cytoplasm"/>
    <property type="evidence" value="ECO:0007669"/>
    <property type="project" value="TreeGrafter"/>
</dbReference>
<gene>
    <name evidence="7" type="ORF">ECRASSUSDP1_LOCUS27743</name>
</gene>
<dbReference type="Gene3D" id="1.10.238.10">
    <property type="entry name" value="EF-hand"/>
    <property type="match status" value="1"/>
</dbReference>
<dbReference type="PROSITE" id="PS50003">
    <property type="entry name" value="PH_DOMAIN"/>
    <property type="match status" value="1"/>
</dbReference>
<organism evidence="7 8">
    <name type="scientific">Euplotes crassus</name>
    <dbReference type="NCBI Taxonomy" id="5936"/>
    <lineage>
        <taxon>Eukaryota</taxon>
        <taxon>Sar</taxon>
        <taxon>Alveolata</taxon>
        <taxon>Ciliophora</taxon>
        <taxon>Intramacronucleata</taxon>
        <taxon>Spirotrichea</taxon>
        <taxon>Hypotrichia</taxon>
        <taxon>Euplotida</taxon>
        <taxon>Euplotidae</taxon>
        <taxon>Moneuplotes</taxon>
    </lineage>
</organism>
<evidence type="ECO:0000259" key="6">
    <source>
        <dbReference type="PROSITE" id="PS50011"/>
    </source>
</evidence>
<evidence type="ECO:0000256" key="4">
    <source>
        <dbReference type="PROSITE-ProRule" id="PRU10141"/>
    </source>
</evidence>